<evidence type="ECO:0000256" key="2">
    <source>
        <dbReference type="ARBA" id="ARBA00023002"/>
    </source>
</evidence>
<feature type="region of interest" description="Disordered" evidence="3">
    <location>
        <begin position="410"/>
        <end position="435"/>
    </location>
</feature>
<dbReference type="Gene3D" id="3.40.50.720">
    <property type="entry name" value="NAD(P)-binding Rossmann-like Domain"/>
    <property type="match status" value="1"/>
</dbReference>
<dbReference type="PANTHER" id="PTHR24320:SF285">
    <property type="entry name" value="RETINOL DEHYDROGENASE 14"/>
    <property type="match status" value="1"/>
</dbReference>
<organism evidence="4 5">
    <name type="scientific">Thielaviopsis punctulata</name>
    <dbReference type="NCBI Taxonomy" id="72032"/>
    <lineage>
        <taxon>Eukaryota</taxon>
        <taxon>Fungi</taxon>
        <taxon>Dikarya</taxon>
        <taxon>Ascomycota</taxon>
        <taxon>Pezizomycotina</taxon>
        <taxon>Sordariomycetes</taxon>
        <taxon>Hypocreomycetidae</taxon>
        <taxon>Microascales</taxon>
        <taxon>Ceratocystidaceae</taxon>
        <taxon>Thielaviopsis</taxon>
    </lineage>
</organism>
<keyword evidence="5" id="KW-1185">Reference proteome</keyword>
<dbReference type="Proteomes" id="UP000033483">
    <property type="component" value="Unassembled WGS sequence"/>
</dbReference>
<proteinExistence type="inferred from homology"/>
<evidence type="ECO:0000256" key="3">
    <source>
        <dbReference type="SAM" id="MobiDB-lite"/>
    </source>
</evidence>
<comment type="caution">
    <text evidence="4">The sequence shown here is derived from an EMBL/GenBank/DDBJ whole genome shotgun (WGS) entry which is preliminary data.</text>
</comment>
<accession>A0A0F4ZJ83</accession>
<gene>
    <name evidence="4" type="ORF">TD95_004800</name>
</gene>
<keyword evidence="2" id="KW-0560">Oxidoreductase</keyword>
<dbReference type="OrthoDB" id="191979at2759"/>
<reference evidence="4 5" key="1">
    <citation type="submission" date="2015-03" db="EMBL/GenBank/DDBJ databases">
        <authorList>
            <person name="Radwan O."/>
            <person name="Al-Naeli F.A."/>
            <person name="Rendon G.A."/>
            <person name="Fields C."/>
        </authorList>
    </citation>
    <scope>NUCLEOTIDE SEQUENCE [LARGE SCALE GENOMIC DNA]</scope>
    <source>
        <strain evidence="4">CR-DP1</strain>
    </source>
</reference>
<dbReference type="SUPFAM" id="SSF51735">
    <property type="entry name" value="NAD(P)-binding Rossmann-fold domains"/>
    <property type="match status" value="1"/>
</dbReference>
<evidence type="ECO:0008006" key="6">
    <source>
        <dbReference type="Google" id="ProtNLM"/>
    </source>
</evidence>
<protein>
    <recommendedName>
        <fullName evidence="6">Ketoreductase (KR) domain-containing protein</fullName>
    </recommendedName>
</protein>
<dbReference type="InterPro" id="IPR036291">
    <property type="entry name" value="NAD(P)-bd_dom_sf"/>
</dbReference>
<dbReference type="AlphaFoldDB" id="A0A0F4ZJ83"/>
<sequence length="435" mass="48914">MPIPFIFYVIENGAPPWLANNAWLIAKTVTTLAALYFIRSYAAGARNTSERDMHGKVVLMTGGTSGIGGHTAYELAKRGAQLILLTRNPLGEAYVADYVQDLRNRTGNNLIYAENVDFASLHSVRTFATKWINNTPPRRLDMIVLCGAAMTTPGNSMRTTADGIEESWQVNFLSNFHLLSILSPAIKVQPFDRDVRVVYATCSAYISSPNLTDGPLMLAKKDWTAAKAFAKSKLAMMTFLMAFQKHLDAYKRPDGLPMNSRVLVVDPGLARTPSMRRWLTRGSLWGLLLYILGYFFPWLLLKSPEESSQSLLYACMDQSLGGNMMGEAVREMRLVKECMPVDFARKDLNDEQVAKRVWEESDKLVEKIEKEQAQVRARAKKAEEEAKKAEEEKRKLEEIDDLVKAIKKGKKAEAQKEKAKQRKKGKTVSFMDANK</sequence>
<comment type="similarity">
    <text evidence="1">Belongs to the short-chain dehydrogenases/reductases (SDR) family.</text>
</comment>
<dbReference type="InterPro" id="IPR002347">
    <property type="entry name" value="SDR_fam"/>
</dbReference>
<dbReference type="EMBL" id="LAEV01000633">
    <property type="protein sequence ID" value="KKA29938.1"/>
    <property type="molecule type" value="Genomic_DNA"/>
</dbReference>
<dbReference type="PRINTS" id="PR00081">
    <property type="entry name" value="GDHRDH"/>
</dbReference>
<dbReference type="Pfam" id="PF00106">
    <property type="entry name" value="adh_short"/>
    <property type="match status" value="1"/>
</dbReference>
<evidence type="ECO:0000313" key="5">
    <source>
        <dbReference type="Proteomes" id="UP000033483"/>
    </source>
</evidence>
<evidence type="ECO:0000256" key="1">
    <source>
        <dbReference type="ARBA" id="ARBA00006484"/>
    </source>
</evidence>
<dbReference type="GO" id="GO:0016491">
    <property type="term" value="F:oxidoreductase activity"/>
    <property type="evidence" value="ECO:0007669"/>
    <property type="project" value="UniProtKB-KW"/>
</dbReference>
<name>A0A0F4ZJ83_9PEZI</name>
<evidence type="ECO:0000313" key="4">
    <source>
        <dbReference type="EMBL" id="KKA29938.1"/>
    </source>
</evidence>
<dbReference type="PANTHER" id="PTHR24320">
    <property type="entry name" value="RETINOL DEHYDROGENASE"/>
    <property type="match status" value="1"/>
</dbReference>